<feature type="region of interest" description="Disordered" evidence="1">
    <location>
        <begin position="645"/>
        <end position="676"/>
    </location>
</feature>
<evidence type="ECO:0000256" key="1">
    <source>
        <dbReference type="SAM" id="MobiDB-lite"/>
    </source>
</evidence>
<feature type="compositionally biased region" description="Low complexity" evidence="1">
    <location>
        <begin position="655"/>
        <end position="668"/>
    </location>
</feature>
<dbReference type="OrthoDB" id="2017000at2759"/>
<feature type="compositionally biased region" description="Low complexity" evidence="1">
    <location>
        <begin position="30"/>
        <end position="46"/>
    </location>
</feature>
<keyword evidence="2" id="KW-1133">Transmembrane helix</keyword>
<sequence>MPLDIAAAAAEDRAARAERAASSSPPPRAAAPARSPSRSPSRSPPRGLIPSFPAEGTTQTLRFFGDGFAQKTLLQTAPSDPRLSRAALPAGYDRKSAVLLARLAAAAAGFAVVVAWAGAWLVAAVGVRQLLVLLAAAEVAFFVWYRRRCLLAAGLPVVAVEYKHVSQRLCSIIPSADEIADGAAALLDRLGLEQVCGPWAEHPAPQREAEGACVVAHSYGTFVASRLAQLHPQRLQSLALLDPVCFGMFMPHLLANFIYRKPRTTSAAVWIKDIPGRTLVALAGNDQLIHVDEVLDFIQHYAAKILYHPHHTHAALLLDAAWQQQLVADIAAMAGSGGGTAGAAEVERRLTSVAPVQQPQQAQQRGDGSGAARAEGGPMAGRGPAGEAEGGGGGGGTSDAELAALAADLKRQIRAVGGDGACGEGGESASAPDLAAAGGQRPLPWAPPPPVEEGGMQGGGGSGEGGDSGGRLGLGLTAPSARRRVQRRVTATATLQYSSPPGPEEQLLMELANFGASRSVLLKAPPASATATATANDRGRPTGVLTQQLAAICESGPSTPLAGAVPPLAAQARRPGGAARPRRTLTSSPPGPEEQLLMELANFGASRSVLLKAPPASATATATTNDRGRPTGVLTQQLAAICESGPSTPLAGAVPPLAAQARRPGGAARPRRTLTS</sequence>
<proteinExistence type="predicted"/>
<keyword evidence="4" id="KW-1185">Reference proteome</keyword>
<feature type="region of interest" description="Disordered" evidence="1">
    <location>
        <begin position="571"/>
        <end position="592"/>
    </location>
</feature>
<dbReference type="Gene3D" id="3.40.50.1820">
    <property type="entry name" value="alpha/beta hydrolase"/>
    <property type="match status" value="1"/>
</dbReference>
<dbReference type="EMBL" id="PGGS01000476">
    <property type="protein sequence ID" value="PNH03682.1"/>
    <property type="molecule type" value="Genomic_DNA"/>
</dbReference>
<feature type="region of interest" description="Disordered" evidence="1">
    <location>
        <begin position="354"/>
        <end position="399"/>
    </location>
</feature>
<feature type="compositionally biased region" description="Gly residues" evidence="1">
    <location>
        <begin position="378"/>
        <end position="397"/>
    </location>
</feature>
<organism evidence="3 4">
    <name type="scientific">Tetrabaena socialis</name>
    <dbReference type="NCBI Taxonomy" id="47790"/>
    <lineage>
        <taxon>Eukaryota</taxon>
        <taxon>Viridiplantae</taxon>
        <taxon>Chlorophyta</taxon>
        <taxon>core chlorophytes</taxon>
        <taxon>Chlorophyceae</taxon>
        <taxon>CS clade</taxon>
        <taxon>Chlamydomonadales</taxon>
        <taxon>Tetrabaenaceae</taxon>
        <taxon>Tetrabaena</taxon>
    </lineage>
</organism>
<feature type="compositionally biased region" description="Low complexity" evidence="1">
    <location>
        <begin position="354"/>
        <end position="377"/>
    </location>
</feature>
<feature type="region of interest" description="Disordered" evidence="1">
    <location>
        <begin position="421"/>
        <end position="472"/>
    </location>
</feature>
<comment type="caution">
    <text evidence="3">The sequence shown here is derived from an EMBL/GenBank/DDBJ whole genome shotgun (WGS) entry which is preliminary data.</text>
</comment>
<evidence type="ECO:0008006" key="5">
    <source>
        <dbReference type="Google" id="ProtNLM"/>
    </source>
</evidence>
<reference evidence="3 4" key="1">
    <citation type="journal article" date="2017" name="Mol. Biol. Evol.">
        <title>The 4-celled Tetrabaena socialis nuclear genome reveals the essential components for genetic control of cell number at the origin of multicellularity in the volvocine lineage.</title>
        <authorList>
            <person name="Featherston J."/>
            <person name="Arakaki Y."/>
            <person name="Hanschen E.R."/>
            <person name="Ferris P.J."/>
            <person name="Michod R.E."/>
            <person name="Olson B.J.S.C."/>
            <person name="Nozaki H."/>
            <person name="Durand P.M."/>
        </authorList>
    </citation>
    <scope>NUCLEOTIDE SEQUENCE [LARGE SCALE GENOMIC DNA]</scope>
    <source>
        <strain evidence="3 4">NIES-571</strain>
    </source>
</reference>
<keyword evidence="2" id="KW-0812">Transmembrane</keyword>
<protein>
    <recommendedName>
        <fullName evidence="5">AB hydrolase-1 domain-containing protein</fullName>
    </recommendedName>
</protein>
<evidence type="ECO:0000256" key="2">
    <source>
        <dbReference type="SAM" id="Phobius"/>
    </source>
</evidence>
<accession>A0A2J7ZTU5</accession>
<gene>
    <name evidence="3" type="ORF">TSOC_010242</name>
</gene>
<keyword evidence="2" id="KW-0472">Membrane</keyword>
<feature type="compositionally biased region" description="Basic and acidic residues" evidence="1">
    <location>
        <begin position="10"/>
        <end position="19"/>
    </location>
</feature>
<evidence type="ECO:0000313" key="4">
    <source>
        <dbReference type="Proteomes" id="UP000236333"/>
    </source>
</evidence>
<dbReference type="SUPFAM" id="SSF53474">
    <property type="entry name" value="alpha/beta-Hydrolases"/>
    <property type="match status" value="1"/>
</dbReference>
<dbReference type="InterPro" id="IPR029058">
    <property type="entry name" value="AB_hydrolase_fold"/>
</dbReference>
<dbReference type="PANTHER" id="PTHR37471:SF1">
    <property type="entry name" value="AB HYDROLASE-1 DOMAIN-CONTAINING PROTEIN"/>
    <property type="match status" value="1"/>
</dbReference>
<name>A0A2J7ZTU5_9CHLO</name>
<dbReference type="Proteomes" id="UP000236333">
    <property type="component" value="Unassembled WGS sequence"/>
</dbReference>
<dbReference type="AlphaFoldDB" id="A0A2J7ZTU5"/>
<evidence type="ECO:0000313" key="3">
    <source>
        <dbReference type="EMBL" id="PNH03682.1"/>
    </source>
</evidence>
<feature type="compositionally biased region" description="Gly residues" evidence="1">
    <location>
        <begin position="455"/>
        <end position="472"/>
    </location>
</feature>
<feature type="transmembrane region" description="Helical" evidence="2">
    <location>
        <begin position="99"/>
        <end position="121"/>
    </location>
</feature>
<feature type="region of interest" description="Disordered" evidence="1">
    <location>
        <begin position="1"/>
        <end position="53"/>
    </location>
</feature>
<dbReference type="PANTHER" id="PTHR37471">
    <property type="entry name" value="UNNAMED PRODUCT"/>
    <property type="match status" value="1"/>
</dbReference>